<dbReference type="Pfam" id="PF11927">
    <property type="entry name" value="HODM_asu-like"/>
    <property type="match status" value="1"/>
</dbReference>
<keyword evidence="1" id="KW-0472">Membrane</keyword>
<feature type="transmembrane region" description="Helical" evidence="1">
    <location>
        <begin position="6"/>
        <end position="24"/>
    </location>
</feature>
<evidence type="ECO:0000313" key="3">
    <source>
        <dbReference type="Proteomes" id="UP000076761"/>
    </source>
</evidence>
<reference evidence="2 3" key="1">
    <citation type="journal article" date="2016" name="Mol. Biol. Evol.">
        <title>Comparative Genomics of Early-Diverging Mushroom-Forming Fungi Provides Insights into the Origins of Lignocellulose Decay Capabilities.</title>
        <authorList>
            <person name="Nagy L.G."/>
            <person name="Riley R."/>
            <person name="Tritt A."/>
            <person name="Adam C."/>
            <person name="Daum C."/>
            <person name="Floudas D."/>
            <person name="Sun H."/>
            <person name="Yadav J.S."/>
            <person name="Pangilinan J."/>
            <person name="Larsson K.H."/>
            <person name="Matsuura K."/>
            <person name="Barry K."/>
            <person name="Labutti K."/>
            <person name="Kuo R."/>
            <person name="Ohm R.A."/>
            <person name="Bhattacharya S.S."/>
            <person name="Shirouzu T."/>
            <person name="Yoshinaga Y."/>
            <person name="Martin F.M."/>
            <person name="Grigoriev I.V."/>
            <person name="Hibbett D.S."/>
        </authorList>
    </citation>
    <scope>NUCLEOTIDE SEQUENCE [LARGE SCALE GENOMIC DNA]</scope>
    <source>
        <strain evidence="2 3">HHB14362 ss-1</strain>
    </source>
</reference>
<gene>
    <name evidence="2" type="ORF">NEOLEDRAFT_1169290</name>
</gene>
<dbReference type="OrthoDB" id="5043642at2759"/>
<evidence type="ECO:0000256" key="1">
    <source>
        <dbReference type="SAM" id="Phobius"/>
    </source>
</evidence>
<dbReference type="Proteomes" id="UP000076761">
    <property type="component" value="Unassembled WGS sequence"/>
</dbReference>
<keyword evidence="3" id="KW-1185">Reference proteome</keyword>
<proteinExistence type="predicted"/>
<dbReference type="InterPro" id="IPR021848">
    <property type="entry name" value="HODM_asu-like"/>
</dbReference>
<dbReference type="InParanoid" id="A0A165SU67"/>
<sequence length="404" mass="46582">MAGLHTLGVFLLSFVAAVTWYFYARGQKARKETNPVAAEQKLPDPDPLWDFDLATATTRNHLYVNKTVRWPYFQTMAHQPMHVNNWIEIDKDYKWYIEEKARVIKEKGKVVIDSCPDNDEACGELMETLVDYLPKRYPTLFERIDCPGGGIWNKVTGEKLIGLEGKLGVDALMVCSRLVQDDFLMGLEREDGSVYFTGGLVAFPGFYLLSKKINKSLRIAHAPVPYFNEKLLMSVERTLKRFKPNEPFERTSWEIVDDRNLHWHNMADLDAGQKLPEGFHPKDLFFRVDHQTFRKLPRTKGIIFGVHPIMKRLEDFEDSPLVPMLLAKVHAEGDPKLMNYKVVSAYQDIMMPYLQELTARQIDRGLITGKEEVAAFRELIKDGKYPSTQTSLTQPTESEKYLKK</sequence>
<accession>A0A165SU67</accession>
<protein>
    <submittedName>
        <fullName evidence="2">Uncharacterized protein</fullName>
    </submittedName>
</protein>
<organism evidence="2 3">
    <name type="scientific">Neolentinus lepideus HHB14362 ss-1</name>
    <dbReference type="NCBI Taxonomy" id="1314782"/>
    <lineage>
        <taxon>Eukaryota</taxon>
        <taxon>Fungi</taxon>
        <taxon>Dikarya</taxon>
        <taxon>Basidiomycota</taxon>
        <taxon>Agaricomycotina</taxon>
        <taxon>Agaricomycetes</taxon>
        <taxon>Gloeophyllales</taxon>
        <taxon>Gloeophyllaceae</taxon>
        <taxon>Neolentinus</taxon>
    </lineage>
</organism>
<evidence type="ECO:0000313" key="2">
    <source>
        <dbReference type="EMBL" id="KZT25682.1"/>
    </source>
</evidence>
<dbReference type="STRING" id="1314782.A0A165SU67"/>
<keyword evidence="1" id="KW-1133">Transmembrane helix</keyword>
<dbReference type="AlphaFoldDB" id="A0A165SU67"/>
<name>A0A165SU67_9AGAM</name>
<keyword evidence="1" id="KW-0812">Transmembrane</keyword>
<dbReference type="EMBL" id="KV425570">
    <property type="protein sequence ID" value="KZT25682.1"/>
    <property type="molecule type" value="Genomic_DNA"/>
</dbReference>